<evidence type="ECO:0008006" key="2">
    <source>
        <dbReference type="Google" id="ProtNLM"/>
    </source>
</evidence>
<dbReference type="AlphaFoldDB" id="X1T205"/>
<comment type="caution">
    <text evidence="1">The sequence shown here is derived from an EMBL/GenBank/DDBJ whole genome shotgun (WGS) entry which is preliminary data.</text>
</comment>
<dbReference type="InterPro" id="IPR044643">
    <property type="entry name" value="TrpF_fam"/>
</dbReference>
<dbReference type="Gene3D" id="3.20.20.70">
    <property type="entry name" value="Aldolase class I"/>
    <property type="match status" value="1"/>
</dbReference>
<protein>
    <recommendedName>
        <fullName evidence="2">Phosphoribosylanthranilate isomerase</fullName>
    </recommendedName>
</protein>
<name>X1T205_9ZZZZ</name>
<dbReference type="InterPro" id="IPR011060">
    <property type="entry name" value="RibuloseP-bd_barrel"/>
</dbReference>
<proteinExistence type="predicted"/>
<dbReference type="GO" id="GO:0000162">
    <property type="term" value="P:L-tryptophan biosynthetic process"/>
    <property type="evidence" value="ECO:0007669"/>
    <property type="project" value="InterPro"/>
</dbReference>
<gene>
    <name evidence="1" type="ORF">S12H4_18093</name>
</gene>
<organism evidence="1">
    <name type="scientific">marine sediment metagenome</name>
    <dbReference type="NCBI Taxonomy" id="412755"/>
    <lineage>
        <taxon>unclassified sequences</taxon>
        <taxon>metagenomes</taxon>
        <taxon>ecological metagenomes</taxon>
    </lineage>
</organism>
<dbReference type="EMBL" id="BARW01008904">
    <property type="protein sequence ID" value="GAI74064.1"/>
    <property type="molecule type" value="Genomic_DNA"/>
</dbReference>
<evidence type="ECO:0000313" key="1">
    <source>
        <dbReference type="EMBL" id="GAI74064.1"/>
    </source>
</evidence>
<dbReference type="GO" id="GO:0004640">
    <property type="term" value="F:phosphoribosylanthranilate isomerase activity"/>
    <property type="evidence" value="ECO:0007669"/>
    <property type="project" value="InterPro"/>
</dbReference>
<accession>X1T205</accession>
<sequence>MTRVKICGIKEKSHALGASSAGADFIGLVLAPSPRQVTVAQAQEIVSAIKERSKATETVIAAHDLLFCFPANYRLKVTDNHRVGVGSHH</sequence>
<dbReference type="SUPFAM" id="SSF51366">
    <property type="entry name" value="Ribulose-phoshate binding barrel"/>
    <property type="match status" value="1"/>
</dbReference>
<dbReference type="InterPro" id="IPR013785">
    <property type="entry name" value="Aldolase_TIM"/>
</dbReference>
<reference evidence="1" key="1">
    <citation type="journal article" date="2014" name="Front. Microbiol.">
        <title>High frequency of phylogenetically diverse reductive dehalogenase-homologous genes in deep subseafloor sedimentary metagenomes.</title>
        <authorList>
            <person name="Kawai M."/>
            <person name="Futagami T."/>
            <person name="Toyoda A."/>
            <person name="Takaki Y."/>
            <person name="Nishi S."/>
            <person name="Hori S."/>
            <person name="Arai W."/>
            <person name="Tsubouchi T."/>
            <person name="Morono Y."/>
            <person name="Uchiyama I."/>
            <person name="Ito T."/>
            <person name="Fujiyama A."/>
            <person name="Inagaki F."/>
            <person name="Takami H."/>
        </authorList>
    </citation>
    <scope>NUCLEOTIDE SEQUENCE</scope>
    <source>
        <strain evidence="1">Expedition CK06-06</strain>
    </source>
</reference>
<dbReference type="PANTHER" id="PTHR42894:SF1">
    <property type="entry name" value="N-(5'-PHOSPHORIBOSYL)ANTHRANILATE ISOMERASE"/>
    <property type="match status" value="1"/>
</dbReference>
<dbReference type="PANTHER" id="PTHR42894">
    <property type="entry name" value="N-(5'-PHOSPHORIBOSYL)ANTHRANILATE ISOMERASE"/>
    <property type="match status" value="1"/>
</dbReference>